<evidence type="ECO:0000259" key="3">
    <source>
        <dbReference type="PROSITE" id="PS50977"/>
    </source>
</evidence>
<feature type="DNA-binding region" description="H-T-H motif" evidence="2">
    <location>
        <begin position="34"/>
        <end position="53"/>
    </location>
</feature>
<accession>A0A1G6J7Z0</accession>
<reference evidence="5" key="1">
    <citation type="submission" date="2016-09" db="EMBL/GenBank/DDBJ databases">
        <authorList>
            <person name="Varghese N."/>
            <person name="Submissions S."/>
        </authorList>
    </citation>
    <scope>NUCLEOTIDE SEQUENCE [LARGE SCALE GENOMIC DNA]</scope>
    <source>
        <strain evidence="5">ANC 3699</strain>
    </source>
</reference>
<feature type="domain" description="HTH tetR-type" evidence="3">
    <location>
        <begin position="11"/>
        <end position="71"/>
    </location>
</feature>
<name>A0A1G6J7Z0_9GAMM</name>
<evidence type="ECO:0000313" key="5">
    <source>
        <dbReference type="Proteomes" id="UP000242317"/>
    </source>
</evidence>
<dbReference type="Gene3D" id="1.10.357.10">
    <property type="entry name" value="Tetracycline Repressor, domain 2"/>
    <property type="match status" value="1"/>
</dbReference>
<organism evidence="4 5">
    <name type="scientific">Acinetobacter marinus</name>
    <dbReference type="NCBI Taxonomy" id="281375"/>
    <lineage>
        <taxon>Bacteria</taxon>
        <taxon>Pseudomonadati</taxon>
        <taxon>Pseudomonadota</taxon>
        <taxon>Gammaproteobacteria</taxon>
        <taxon>Moraxellales</taxon>
        <taxon>Moraxellaceae</taxon>
        <taxon>Acinetobacter</taxon>
    </lineage>
</organism>
<evidence type="ECO:0000256" key="1">
    <source>
        <dbReference type="ARBA" id="ARBA00023125"/>
    </source>
</evidence>
<dbReference type="Pfam" id="PF00440">
    <property type="entry name" value="TetR_N"/>
    <property type="match status" value="1"/>
</dbReference>
<keyword evidence="5" id="KW-1185">Reference proteome</keyword>
<dbReference type="InterPro" id="IPR009057">
    <property type="entry name" value="Homeodomain-like_sf"/>
</dbReference>
<dbReference type="InterPro" id="IPR001647">
    <property type="entry name" value="HTH_TetR"/>
</dbReference>
<dbReference type="Proteomes" id="UP000242317">
    <property type="component" value="Unassembled WGS sequence"/>
</dbReference>
<sequence>MAVGILSEKLHHRRKFIIEKSMQYVAKHGLNQLSIAVIAHECSLGPGQIYRCFKDKDEIIQCIVMNIAQKRVIDINLMQHDIQLRAQQFAHGHPNNISTDESALLFEIFNVKENSTVFPLVEKSELMMREMGKEVLQRHYPRADQYDIRAISEVMATISEGIILRKGKGFSKGVDQNALEKIYLAMLSAIETLYA</sequence>
<keyword evidence="1 2" id="KW-0238">DNA-binding</keyword>
<protein>
    <submittedName>
        <fullName evidence="4">Transcriptional regulator, TetR family</fullName>
    </submittedName>
</protein>
<dbReference type="SUPFAM" id="SSF46689">
    <property type="entry name" value="Homeodomain-like"/>
    <property type="match status" value="1"/>
</dbReference>
<evidence type="ECO:0000313" key="4">
    <source>
        <dbReference type="EMBL" id="SDC14898.1"/>
    </source>
</evidence>
<dbReference type="OrthoDB" id="5816932at2"/>
<evidence type="ECO:0000256" key="2">
    <source>
        <dbReference type="PROSITE-ProRule" id="PRU00335"/>
    </source>
</evidence>
<gene>
    <name evidence="4" type="ORF">SAMN05421749_103270</name>
</gene>
<dbReference type="EMBL" id="FMYK01000003">
    <property type="protein sequence ID" value="SDC14898.1"/>
    <property type="molecule type" value="Genomic_DNA"/>
</dbReference>
<dbReference type="RefSeq" id="WP_092618123.1">
    <property type="nucleotide sequence ID" value="NZ_FMYK01000003.1"/>
</dbReference>
<dbReference type="AlphaFoldDB" id="A0A1G6J7Z0"/>
<dbReference type="GO" id="GO:0003677">
    <property type="term" value="F:DNA binding"/>
    <property type="evidence" value="ECO:0007669"/>
    <property type="project" value="UniProtKB-UniRule"/>
</dbReference>
<proteinExistence type="predicted"/>
<dbReference type="PROSITE" id="PS50977">
    <property type="entry name" value="HTH_TETR_2"/>
    <property type="match status" value="1"/>
</dbReference>